<protein>
    <submittedName>
        <fullName evidence="2">Uncharacterized protein</fullName>
    </submittedName>
</protein>
<keyword evidence="3" id="KW-1185">Reference proteome</keyword>
<accession>A0AAW2DD26</accession>
<dbReference type="EMBL" id="JAZDWU010000003">
    <property type="protein sequence ID" value="KAL0007757.1"/>
    <property type="molecule type" value="Genomic_DNA"/>
</dbReference>
<dbReference type="AlphaFoldDB" id="A0AAW2DD26"/>
<evidence type="ECO:0000256" key="1">
    <source>
        <dbReference type="SAM" id="MobiDB-lite"/>
    </source>
</evidence>
<name>A0AAW2DD26_9ROSI</name>
<comment type="caution">
    <text evidence="2">The sequence shown here is derived from an EMBL/GenBank/DDBJ whole genome shotgun (WGS) entry which is preliminary data.</text>
</comment>
<feature type="compositionally biased region" description="Pro residues" evidence="1">
    <location>
        <begin position="32"/>
        <end position="42"/>
    </location>
</feature>
<evidence type="ECO:0000313" key="3">
    <source>
        <dbReference type="Proteomes" id="UP001459277"/>
    </source>
</evidence>
<proteinExistence type="predicted"/>
<feature type="region of interest" description="Disordered" evidence="1">
    <location>
        <begin position="18"/>
        <end position="42"/>
    </location>
</feature>
<reference evidence="2 3" key="1">
    <citation type="submission" date="2024-01" db="EMBL/GenBank/DDBJ databases">
        <title>A telomere-to-telomere, gap-free genome of sweet tea (Lithocarpus litseifolius).</title>
        <authorList>
            <person name="Zhou J."/>
        </authorList>
    </citation>
    <scope>NUCLEOTIDE SEQUENCE [LARGE SCALE GENOMIC DNA]</scope>
    <source>
        <strain evidence="2">Zhou-2022a</strain>
        <tissue evidence="2">Leaf</tissue>
    </source>
</reference>
<evidence type="ECO:0000313" key="2">
    <source>
        <dbReference type="EMBL" id="KAL0007757.1"/>
    </source>
</evidence>
<organism evidence="2 3">
    <name type="scientific">Lithocarpus litseifolius</name>
    <dbReference type="NCBI Taxonomy" id="425828"/>
    <lineage>
        <taxon>Eukaryota</taxon>
        <taxon>Viridiplantae</taxon>
        <taxon>Streptophyta</taxon>
        <taxon>Embryophyta</taxon>
        <taxon>Tracheophyta</taxon>
        <taxon>Spermatophyta</taxon>
        <taxon>Magnoliopsida</taxon>
        <taxon>eudicotyledons</taxon>
        <taxon>Gunneridae</taxon>
        <taxon>Pentapetalae</taxon>
        <taxon>rosids</taxon>
        <taxon>fabids</taxon>
        <taxon>Fagales</taxon>
        <taxon>Fagaceae</taxon>
        <taxon>Lithocarpus</taxon>
    </lineage>
</organism>
<sequence>MYSSGTPRIPLEVFQEETRRRAASGSSVGPSAAPPPSIPPLPRQTKDVLVCCAMKIPSKIDGKRLLKLKDKYQIPDEVHTHLPTSSEWCCTPKFPGVGIYEAYLLGGLRLPLNAFARELLYRFWAGDLVEVGRDTFPPYVGAMGHLHSEKAWGLGLFPTGEAFQSKNLAEELRTDIVKKESHLDHLQKKSDKLSSSLSKSKDKAIKEFKISDAYTKLLDENYATGFEDFC</sequence>
<gene>
    <name evidence="2" type="ORF">SO802_009259</name>
</gene>
<dbReference type="Proteomes" id="UP001459277">
    <property type="component" value="Unassembled WGS sequence"/>
</dbReference>